<keyword evidence="1" id="KW-0175">Coiled coil</keyword>
<evidence type="ECO:0000313" key="2">
    <source>
        <dbReference type="EMBL" id="KAA0056197.1"/>
    </source>
</evidence>
<gene>
    <name evidence="2" type="ORF">E6C27_scaffold431G00250</name>
</gene>
<evidence type="ECO:0000256" key="1">
    <source>
        <dbReference type="SAM" id="Coils"/>
    </source>
</evidence>
<reference evidence="2 3" key="1">
    <citation type="submission" date="2019-08" db="EMBL/GenBank/DDBJ databases">
        <title>Draft genome sequences of two oriental melons (Cucumis melo L. var makuwa).</title>
        <authorList>
            <person name="Kwon S.-Y."/>
        </authorList>
    </citation>
    <scope>NUCLEOTIDE SEQUENCE [LARGE SCALE GENOMIC DNA]</scope>
    <source>
        <strain evidence="3">cv. SW 3</strain>
        <tissue evidence="2">Leaf</tissue>
    </source>
</reference>
<proteinExistence type="predicted"/>
<dbReference type="EMBL" id="SSTE01008153">
    <property type="protein sequence ID" value="KAA0056197.1"/>
    <property type="molecule type" value="Genomic_DNA"/>
</dbReference>
<dbReference type="AlphaFoldDB" id="A0A5A7UNL4"/>
<dbReference type="Proteomes" id="UP000321393">
    <property type="component" value="Unassembled WGS sequence"/>
</dbReference>
<comment type="caution">
    <text evidence="2">The sequence shown here is derived from an EMBL/GenBank/DDBJ whole genome shotgun (WGS) entry which is preliminary data.</text>
</comment>
<feature type="coiled-coil region" evidence="1">
    <location>
        <begin position="87"/>
        <end position="118"/>
    </location>
</feature>
<evidence type="ECO:0000313" key="3">
    <source>
        <dbReference type="Proteomes" id="UP000321393"/>
    </source>
</evidence>
<name>A0A5A7UNL4_CUCMM</name>
<organism evidence="2 3">
    <name type="scientific">Cucumis melo var. makuwa</name>
    <name type="common">Oriental melon</name>
    <dbReference type="NCBI Taxonomy" id="1194695"/>
    <lineage>
        <taxon>Eukaryota</taxon>
        <taxon>Viridiplantae</taxon>
        <taxon>Streptophyta</taxon>
        <taxon>Embryophyta</taxon>
        <taxon>Tracheophyta</taxon>
        <taxon>Spermatophyta</taxon>
        <taxon>Magnoliopsida</taxon>
        <taxon>eudicotyledons</taxon>
        <taxon>Gunneridae</taxon>
        <taxon>Pentapetalae</taxon>
        <taxon>rosids</taxon>
        <taxon>fabids</taxon>
        <taxon>Cucurbitales</taxon>
        <taxon>Cucurbitaceae</taxon>
        <taxon>Benincaseae</taxon>
        <taxon>Cucumis</taxon>
    </lineage>
</organism>
<sequence>MQAFNNSDELQFKHHWFTTIPTLLHLLALCFRFTHILCDVGRLGFFVGGLRDGCQGVRSSRSMEGCKKNEESTTPQREMNHVLATENEGLREEVKQWVQQATASQRQLEEVKRHLTRQLELKRVSKVAVEFESALDEQATSTQKITALLHKANNC</sequence>
<accession>A0A5A7UNL4</accession>
<protein>
    <submittedName>
        <fullName evidence="2">Glial fibrillary acidic protein-like</fullName>
    </submittedName>
</protein>